<dbReference type="Proteomes" id="UP000198211">
    <property type="component" value="Unassembled WGS sequence"/>
</dbReference>
<reference evidence="2" key="1">
    <citation type="submission" date="2017-03" db="EMBL/GenBank/DDBJ databases">
        <title>Phytopthora megakarya and P. palmivora, two closely related causual agents of cacao black pod achieved similar genome size and gene model numbers by different mechanisms.</title>
        <authorList>
            <person name="Ali S."/>
            <person name="Shao J."/>
            <person name="Larry D.J."/>
            <person name="Kronmiller B."/>
            <person name="Shen D."/>
            <person name="Strem M.D."/>
            <person name="Melnick R.L."/>
            <person name="Guiltinan M.J."/>
            <person name="Tyler B.M."/>
            <person name="Meinhardt L.W."/>
            <person name="Bailey B.A."/>
        </authorList>
    </citation>
    <scope>NUCLEOTIDE SEQUENCE [LARGE SCALE GENOMIC DNA]</scope>
    <source>
        <strain evidence="2">zdho120</strain>
    </source>
</reference>
<comment type="caution">
    <text evidence="1">The sequence shown here is derived from an EMBL/GenBank/DDBJ whole genome shotgun (WGS) entry which is preliminary data.</text>
</comment>
<accession>A0A225UXI9</accession>
<keyword evidence="2" id="KW-1185">Reference proteome</keyword>
<dbReference type="AlphaFoldDB" id="A0A225UXI9"/>
<evidence type="ECO:0000313" key="1">
    <source>
        <dbReference type="EMBL" id="OWY97256.1"/>
    </source>
</evidence>
<sequence>MDYLCLNQKTITISTILNFPESVRTFAIDKDFVEWRKIAEAFPDTAAIGFCVRLVPASVCSGAERPALILALVSRLLFPPICGGDRKQLSGTGYSKLVSYIASRHENFRSQYDARHHGLKRPSKLLALFLRNIPSLPLVAMGCSEKQAA</sequence>
<name>A0A225UXI9_9STRA</name>
<gene>
    <name evidence="1" type="ORF">PHMEG_00032268</name>
</gene>
<proteinExistence type="predicted"/>
<dbReference type="EMBL" id="NBNE01010675">
    <property type="protein sequence ID" value="OWY97256.1"/>
    <property type="molecule type" value="Genomic_DNA"/>
</dbReference>
<evidence type="ECO:0000313" key="2">
    <source>
        <dbReference type="Proteomes" id="UP000198211"/>
    </source>
</evidence>
<protein>
    <submittedName>
        <fullName evidence="1">Uncharacterized protein</fullName>
    </submittedName>
</protein>
<organism evidence="1 2">
    <name type="scientific">Phytophthora megakarya</name>
    <dbReference type="NCBI Taxonomy" id="4795"/>
    <lineage>
        <taxon>Eukaryota</taxon>
        <taxon>Sar</taxon>
        <taxon>Stramenopiles</taxon>
        <taxon>Oomycota</taxon>
        <taxon>Peronosporomycetes</taxon>
        <taxon>Peronosporales</taxon>
        <taxon>Peronosporaceae</taxon>
        <taxon>Phytophthora</taxon>
    </lineage>
</organism>